<dbReference type="OrthoDB" id="9781031at2"/>
<dbReference type="SUPFAM" id="SSF51735">
    <property type="entry name" value="NAD(P)-binding Rossmann-fold domains"/>
    <property type="match status" value="1"/>
</dbReference>
<dbReference type="PANTHER" id="PTHR43377">
    <property type="entry name" value="BILIVERDIN REDUCTASE A"/>
    <property type="match status" value="1"/>
</dbReference>
<proteinExistence type="predicted"/>
<name>A0A066UNH9_9VIBR</name>
<organism evidence="3 4">
    <name type="scientific">Vibrio fortis</name>
    <dbReference type="NCBI Taxonomy" id="212667"/>
    <lineage>
        <taxon>Bacteria</taxon>
        <taxon>Pseudomonadati</taxon>
        <taxon>Pseudomonadota</taxon>
        <taxon>Gammaproteobacteria</taxon>
        <taxon>Vibrionales</taxon>
        <taxon>Vibrionaceae</taxon>
        <taxon>Vibrio</taxon>
    </lineage>
</organism>
<dbReference type="Gene3D" id="3.40.50.720">
    <property type="entry name" value="NAD(P)-binding Rossmann-like Domain"/>
    <property type="match status" value="1"/>
</dbReference>
<evidence type="ECO:0000313" key="3">
    <source>
        <dbReference type="EMBL" id="KDN28625.1"/>
    </source>
</evidence>
<comment type="caution">
    <text evidence="3">The sequence shown here is derived from an EMBL/GenBank/DDBJ whole genome shotgun (WGS) entry which is preliminary data.</text>
</comment>
<sequence length="326" mass="36288">MKTVAVIGLGNIATRHRRNLKQLFPQCRLLAMSASGRVPADPVSDCDEVVSGVDEIIRSGAELVIVASPAPFHAEHTIPFLQAGIPTLIEKPVTTRVEDVQHLQTVVDKTQTPVAVGYCLRYLPSSQKVKALLDKGAIGELYNAYIEIGQYLPDWRPSKDYRSSVSANAELGGGALLELSHELDYVQWLLGDLTIRHAHLRSSDELGLEVEDLVDVVTTTQSGTLVNIHLDFLQRQAYRRCRFVGSKGTVEWDLIKNEVKQTSHTGESTVYSDPAWDKNKMYLNMLRDFINMTKDNKHSCIDLQQAGKTVELIETIKQHAKTQTQG</sequence>
<feature type="domain" description="Gfo/Idh/MocA-like oxidoreductase N-terminal" evidence="1">
    <location>
        <begin position="3"/>
        <end position="118"/>
    </location>
</feature>
<dbReference type="RefSeq" id="WP_032551166.1">
    <property type="nucleotide sequence ID" value="NZ_JFFR01000018.1"/>
</dbReference>
<dbReference type="AlphaFoldDB" id="A0A066UNH9"/>
<keyword evidence="4" id="KW-1185">Reference proteome</keyword>
<dbReference type="InterPro" id="IPR051450">
    <property type="entry name" value="Gfo/Idh/MocA_Oxidoreductases"/>
</dbReference>
<gene>
    <name evidence="3" type="ORF">VFDL14_15525</name>
</gene>
<dbReference type="SUPFAM" id="SSF55347">
    <property type="entry name" value="Glyceraldehyde-3-phosphate dehydrogenase-like, C-terminal domain"/>
    <property type="match status" value="1"/>
</dbReference>
<dbReference type="Gene3D" id="3.30.360.10">
    <property type="entry name" value="Dihydrodipicolinate Reductase, domain 2"/>
    <property type="match status" value="1"/>
</dbReference>
<protein>
    <submittedName>
        <fullName evidence="3">Oxidoreductase</fullName>
    </submittedName>
</protein>
<dbReference type="STRING" id="212667.VFDL14_15525"/>
<evidence type="ECO:0000259" key="1">
    <source>
        <dbReference type="Pfam" id="PF01408"/>
    </source>
</evidence>
<dbReference type="Pfam" id="PF01408">
    <property type="entry name" value="GFO_IDH_MocA"/>
    <property type="match status" value="1"/>
</dbReference>
<dbReference type="Pfam" id="PF22725">
    <property type="entry name" value="GFO_IDH_MocA_C3"/>
    <property type="match status" value="1"/>
</dbReference>
<feature type="domain" description="GFO/IDH/MocA-like oxidoreductase" evidence="2">
    <location>
        <begin position="127"/>
        <end position="251"/>
    </location>
</feature>
<reference evidence="3 4" key="1">
    <citation type="submission" date="2014-02" db="EMBL/GenBank/DDBJ databases">
        <title>Vibrio fortis Dalian14 Genome Sequencing.</title>
        <authorList>
            <person name="Wang Y."/>
            <person name="Song L."/>
            <person name="Liu G."/>
            <person name="Ding J."/>
        </authorList>
    </citation>
    <scope>NUCLEOTIDE SEQUENCE [LARGE SCALE GENOMIC DNA]</scope>
    <source>
        <strain evidence="3 4">Dalian14</strain>
    </source>
</reference>
<dbReference type="InterPro" id="IPR000683">
    <property type="entry name" value="Gfo/Idh/MocA-like_OxRdtase_N"/>
</dbReference>
<evidence type="ECO:0000313" key="4">
    <source>
        <dbReference type="Proteomes" id="UP000027219"/>
    </source>
</evidence>
<dbReference type="Proteomes" id="UP000027219">
    <property type="component" value="Unassembled WGS sequence"/>
</dbReference>
<accession>A0A066UNH9</accession>
<dbReference type="GO" id="GO:0000166">
    <property type="term" value="F:nucleotide binding"/>
    <property type="evidence" value="ECO:0007669"/>
    <property type="project" value="InterPro"/>
</dbReference>
<dbReference type="EMBL" id="JFFR01000018">
    <property type="protein sequence ID" value="KDN28625.1"/>
    <property type="molecule type" value="Genomic_DNA"/>
</dbReference>
<dbReference type="InterPro" id="IPR036291">
    <property type="entry name" value="NAD(P)-bd_dom_sf"/>
</dbReference>
<evidence type="ECO:0000259" key="2">
    <source>
        <dbReference type="Pfam" id="PF22725"/>
    </source>
</evidence>
<dbReference type="PANTHER" id="PTHR43377:SF1">
    <property type="entry name" value="BILIVERDIN REDUCTASE A"/>
    <property type="match status" value="1"/>
</dbReference>
<dbReference type="InterPro" id="IPR055170">
    <property type="entry name" value="GFO_IDH_MocA-like_dom"/>
</dbReference>